<dbReference type="Proteomes" id="UP000277580">
    <property type="component" value="Unassembled WGS sequence"/>
</dbReference>
<evidence type="ECO:0000259" key="2">
    <source>
        <dbReference type="Pfam" id="PF00551"/>
    </source>
</evidence>
<dbReference type="OrthoDB" id="10268103at2759"/>
<proteinExistence type="predicted"/>
<evidence type="ECO:0000313" key="4">
    <source>
        <dbReference type="Proteomes" id="UP000277580"/>
    </source>
</evidence>
<dbReference type="EC" id="2.1.2.9" evidence="1"/>
<organism evidence="3 4">
    <name type="scientific">Morchella conica CCBAS932</name>
    <dbReference type="NCBI Taxonomy" id="1392247"/>
    <lineage>
        <taxon>Eukaryota</taxon>
        <taxon>Fungi</taxon>
        <taxon>Dikarya</taxon>
        <taxon>Ascomycota</taxon>
        <taxon>Pezizomycotina</taxon>
        <taxon>Pezizomycetes</taxon>
        <taxon>Pezizales</taxon>
        <taxon>Morchellaceae</taxon>
        <taxon>Morchella</taxon>
    </lineage>
</organism>
<protein>
    <recommendedName>
        <fullName evidence="1">methionyl-tRNA formyltransferase</fullName>
        <ecNumber evidence="1">2.1.2.9</ecNumber>
    </recommendedName>
</protein>
<dbReference type="AlphaFoldDB" id="A0A3N4KVC9"/>
<sequence>MSLLRQSALALLARPSLCPHRSIAPLSCRVPRRLFSLGATPNVPRPPLKILFFGSDHFSATSLKALYALHQRRRDIIASIDVLCREDKLSGRGRRTLKEAPIKEVASSFRLRIHEVDKFKDWELPEASSSGDINLLVAASFGLLIPERIIKAVKYGGINVHPSLLPMYRGAAPIYHTLLDATPITGVTVQTLHPKKIDAGEILIQTDPPLSVPPRTSYQVLHDALAVHGAELLVETCVKGLFIPPIKPITNNYTPSHAPKVNPETDARVKFSAASAEEVERKAGVLKSLWCKFGSPEEPQMLRRKRAILSDIRRLDVPEENIDGVEVPPGTFQYLRMEGEGEGENRHGEELLAIKCKVGGGWVRVGGIKLEGKKLVDGGEWARSMKDPKKKGLQMFI</sequence>
<evidence type="ECO:0000256" key="1">
    <source>
        <dbReference type="ARBA" id="ARBA00012261"/>
    </source>
</evidence>
<dbReference type="InterPro" id="IPR002376">
    <property type="entry name" value="Formyl_transf_N"/>
</dbReference>
<gene>
    <name evidence="3" type="ORF">P167DRAFT_533916</name>
</gene>
<dbReference type="Pfam" id="PF00551">
    <property type="entry name" value="Formyl_trans_N"/>
    <property type="match status" value="1"/>
</dbReference>
<dbReference type="STRING" id="1392247.A0A3N4KVC9"/>
<keyword evidence="4" id="KW-1185">Reference proteome</keyword>
<dbReference type="InterPro" id="IPR041711">
    <property type="entry name" value="Met-tRNA-FMT_N"/>
</dbReference>
<dbReference type="EMBL" id="ML119117">
    <property type="protein sequence ID" value="RPB14496.1"/>
    <property type="molecule type" value="Genomic_DNA"/>
</dbReference>
<name>A0A3N4KVC9_9PEZI</name>
<dbReference type="InterPro" id="IPR036477">
    <property type="entry name" value="Formyl_transf_N_sf"/>
</dbReference>
<dbReference type="CDD" id="cd08646">
    <property type="entry name" value="FMT_core_Met-tRNA-FMT_N"/>
    <property type="match status" value="1"/>
</dbReference>
<dbReference type="InParanoid" id="A0A3N4KVC9"/>
<dbReference type="GO" id="GO:0005739">
    <property type="term" value="C:mitochondrion"/>
    <property type="evidence" value="ECO:0007669"/>
    <property type="project" value="TreeGrafter"/>
</dbReference>
<dbReference type="SUPFAM" id="SSF53328">
    <property type="entry name" value="Formyltransferase"/>
    <property type="match status" value="1"/>
</dbReference>
<dbReference type="Gene3D" id="3.40.50.12230">
    <property type="match status" value="1"/>
</dbReference>
<evidence type="ECO:0000313" key="3">
    <source>
        <dbReference type="EMBL" id="RPB14496.1"/>
    </source>
</evidence>
<reference evidence="3 4" key="1">
    <citation type="journal article" date="2018" name="Nat. Ecol. Evol.">
        <title>Pezizomycetes genomes reveal the molecular basis of ectomycorrhizal truffle lifestyle.</title>
        <authorList>
            <person name="Murat C."/>
            <person name="Payen T."/>
            <person name="Noel B."/>
            <person name="Kuo A."/>
            <person name="Morin E."/>
            <person name="Chen J."/>
            <person name="Kohler A."/>
            <person name="Krizsan K."/>
            <person name="Balestrini R."/>
            <person name="Da Silva C."/>
            <person name="Montanini B."/>
            <person name="Hainaut M."/>
            <person name="Levati E."/>
            <person name="Barry K.W."/>
            <person name="Belfiori B."/>
            <person name="Cichocki N."/>
            <person name="Clum A."/>
            <person name="Dockter R.B."/>
            <person name="Fauchery L."/>
            <person name="Guy J."/>
            <person name="Iotti M."/>
            <person name="Le Tacon F."/>
            <person name="Lindquist E.A."/>
            <person name="Lipzen A."/>
            <person name="Malagnac F."/>
            <person name="Mello A."/>
            <person name="Molinier V."/>
            <person name="Miyauchi S."/>
            <person name="Poulain J."/>
            <person name="Riccioni C."/>
            <person name="Rubini A."/>
            <person name="Sitrit Y."/>
            <person name="Splivallo R."/>
            <person name="Traeger S."/>
            <person name="Wang M."/>
            <person name="Zifcakova L."/>
            <person name="Wipf D."/>
            <person name="Zambonelli A."/>
            <person name="Paolocci F."/>
            <person name="Nowrousian M."/>
            <person name="Ottonello S."/>
            <person name="Baldrian P."/>
            <person name="Spatafora J.W."/>
            <person name="Henrissat B."/>
            <person name="Nagy L.G."/>
            <person name="Aury J.M."/>
            <person name="Wincker P."/>
            <person name="Grigoriev I.V."/>
            <person name="Bonfante P."/>
            <person name="Martin F.M."/>
        </authorList>
    </citation>
    <scope>NUCLEOTIDE SEQUENCE [LARGE SCALE GENOMIC DNA]</scope>
    <source>
        <strain evidence="3 4">CCBAS932</strain>
    </source>
</reference>
<dbReference type="PANTHER" id="PTHR11138:SF5">
    <property type="entry name" value="METHIONYL-TRNA FORMYLTRANSFERASE, MITOCHONDRIAL"/>
    <property type="match status" value="1"/>
</dbReference>
<accession>A0A3N4KVC9</accession>
<dbReference type="PANTHER" id="PTHR11138">
    <property type="entry name" value="METHIONYL-TRNA FORMYLTRANSFERASE"/>
    <property type="match status" value="1"/>
</dbReference>
<dbReference type="GO" id="GO:0004479">
    <property type="term" value="F:methionyl-tRNA formyltransferase activity"/>
    <property type="evidence" value="ECO:0007669"/>
    <property type="project" value="UniProtKB-EC"/>
</dbReference>
<dbReference type="FunCoup" id="A0A3N4KVC9">
    <property type="interactions" value="266"/>
</dbReference>
<feature type="domain" description="Formyl transferase N-terminal" evidence="2">
    <location>
        <begin position="49"/>
        <end position="235"/>
    </location>
</feature>
<keyword evidence="3" id="KW-0808">Transferase</keyword>